<evidence type="ECO:0000256" key="6">
    <source>
        <dbReference type="ARBA" id="ARBA00038076"/>
    </source>
</evidence>
<evidence type="ECO:0000259" key="8">
    <source>
        <dbReference type="Pfam" id="PF02687"/>
    </source>
</evidence>
<gene>
    <name evidence="10" type="ORF">ENS19_04065</name>
</gene>
<feature type="domain" description="ABC3 transporter permease C-terminal" evidence="8">
    <location>
        <begin position="268"/>
        <end position="409"/>
    </location>
</feature>
<dbReference type="InterPro" id="IPR003838">
    <property type="entry name" value="ABC3_permease_C"/>
</dbReference>
<evidence type="ECO:0000256" key="1">
    <source>
        <dbReference type="ARBA" id="ARBA00004651"/>
    </source>
</evidence>
<dbReference type="Pfam" id="PF02687">
    <property type="entry name" value="FtsX"/>
    <property type="match status" value="1"/>
</dbReference>
<keyword evidence="2" id="KW-1003">Cell membrane</keyword>
<dbReference type="InterPro" id="IPR025857">
    <property type="entry name" value="MacB_PCD"/>
</dbReference>
<keyword evidence="3 7" id="KW-0812">Transmembrane</keyword>
<evidence type="ECO:0000313" key="10">
    <source>
        <dbReference type="EMBL" id="HFK20438.1"/>
    </source>
</evidence>
<evidence type="ECO:0000256" key="7">
    <source>
        <dbReference type="SAM" id="Phobius"/>
    </source>
</evidence>
<sequence>MKTSDTLKWGIRGIRQRKLRAALTILGIMVGTAAVIALVSQTDGIQVSIVAEINKLGPTSIIVRPSSITTTLTDSDVNRILQMPNVDYVVPVIMSNIRVYGAGTSKSYTLVGVDPAQFQIILEGVTFEEGRMYQQVSYSEMVVGCNVRYPQDLTVPLVNVGQSATVGIGFVNPIKKQMNVVGAFEQYGSSSLVSVDDSVFVSIKSATTLLGQTGYTTLFVKASSPDTVESVVRNIRATYGTSITYFTVKQITQIVSSIISQLTILLGAIAAISLLVAGLGIMNIMFVSVIERTKEIGVLKALGFKRRNILGIFLSEATIMGVVGGVLGIALGTVLSYIIPIVLTSAYSVSTGTSTQMAGQYSGVGGMGSFLTYAPIIRPEIVLLVLVFGISVSLLAGFYPATRASKMDPVVALRHE</sequence>
<comment type="caution">
    <text evidence="10">The sequence shown here is derived from an EMBL/GenBank/DDBJ whole genome shotgun (WGS) entry which is preliminary data.</text>
</comment>
<evidence type="ECO:0000256" key="4">
    <source>
        <dbReference type="ARBA" id="ARBA00022989"/>
    </source>
</evidence>
<accession>A0A7C3J4V4</accession>
<feature type="transmembrane region" description="Helical" evidence="7">
    <location>
        <begin position="381"/>
        <end position="399"/>
    </location>
</feature>
<evidence type="ECO:0000259" key="9">
    <source>
        <dbReference type="Pfam" id="PF12704"/>
    </source>
</evidence>
<keyword evidence="5 7" id="KW-0472">Membrane</keyword>
<evidence type="ECO:0000256" key="5">
    <source>
        <dbReference type="ARBA" id="ARBA00023136"/>
    </source>
</evidence>
<dbReference type="GO" id="GO:0005886">
    <property type="term" value="C:plasma membrane"/>
    <property type="evidence" value="ECO:0007669"/>
    <property type="project" value="UniProtKB-SubCell"/>
</dbReference>
<feature type="domain" description="MacB-like periplasmic core" evidence="9">
    <location>
        <begin position="22"/>
        <end position="237"/>
    </location>
</feature>
<evidence type="ECO:0000256" key="3">
    <source>
        <dbReference type="ARBA" id="ARBA00022692"/>
    </source>
</evidence>
<organism evidence="10">
    <name type="scientific">Candidatus Methanomethylicus mesodigestus</name>
    <dbReference type="NCBI Taxonomy" id="1867258"/>
    <lineage>
        <taxon>Archaea</taxon>
        <taxon>Thermoproteota</taxon>
        <taxon>Methanosuratincolia</taxon>
        <taxon>Candidatus Methanomethylicales</taxon>
        <taxon>Candidatus Methanomethylicaceae</taxon>
        <taxon>Candidatus Methanomethylicus</taxon>
    </lineage>
</organism>
<protein>
    <submittedName>
        <fullName evidence="10">ABC transporter permease</fullName>
    </submittedName>
</protein>
<dbReference type="Pfam" id="PF12704">
    <property type="entry name" value="MacB_PCD"/>
    <property type="match status" value="1"/>
</dbReference>
<keyword evidence="4 7" id="KW-1133">Transmembrane helix</keyword>
<feature type="transmembrane region" description="Helical" evidence="7">
    <location>
        <begin position="264"/>
        <end position="290"/>
    </location>
</feature>
<dbReference type="GO" id="GO:0022857">
    <property type="term" value="F:transmembrane transporter activity"/>
    <property type="evidence" value="ECO:0007669"/>
    <property type="project" value="TreeGrafter"/>
</dbReference>
<comment type="similarity">
    <text evidence="6">Belongs to the ABC-4 integral membrane protein family.</text>
</comment>
<dbReference type="InterPro" id="IPR050250">
    <property type="entry name" value="Macrolide_Exporter_MacB"/>
</dbReference>
<feature type="transmembrane region" description="Helical" evidence="7">
    <location>
        <begin position="310"/>
        <end position="339"/>
    </location>
</feature>
<evidence type="ECO:0000256" key="2">
    <source>
        <dbReference type="ARBA" id="ARBA00022475"/>
    </source>
</evidence>
<dbReference type="PANTHER" id="PTHR30572">
    <property type="entry name" value="MEMBRANE COMPONENT OF TRANSPORTER-RELATED"/>
    <property type="match status" value="1"/>
</dbReference>
<name>A0A7C3J4V4_9CREN</name>
<reference evidence="10" key="1">
    <citation type="journal article" date="2020" name="mSystems">
        <title>Genome- and Community-Level Interaction Insights into Carbon Utilization and Element Cycling Functions of Hydrothermarchaeota in Hydrothermal Sediment.</title>
        <authorList>
            <person name="Zhou Z."/>
            <person name="Liu Y."/>
            <person name="Xu W."/>
            <person name="Pan J."/>
            <person name="Luo Z.H."/>
            <person name="Li M."/>
        </authorList>
    </citation>
    <scope>NUCLEOTIDE SEQUENCE [LARGE SCALE GENOMIC DNA]</scope>
    <source>
        <strain evidence="10">SpSt-468</strain>
    </source>
</reference>
<dbReference type="PANTHER" id="PTHR30572:SF4">
    <property type="entry name" value="ABC TRANSPORTER PERMEASE YTRF"/>
    <property type="match status" value="1"/>
</dbReference>
<comment type="subcellular location">
    <subcellularLocation>
        <location evidence="1">Cell membrane</location>
        <topology evidence="1">Multi-pass membrane protein</topology>
    </subcellularLocation>
</comment>
<proteinExistence type="inferred from homology"/>
<feature type="transmembrane region" description="Helical" evidence="7">
    <location>
        <begin position="21"/>
        <end position="39"/>
    </location>
</feature>
<dbReference type="EMBL" id="DSTX01000005">
    <property type="protein sequence ID" value="HFK20438.1"/>
    <property type="molecule type" value="Genomic_DNA"/>
</dbReference>
<dbReference type="AlphaFoldDB" id="A0A7C3J4V4"/>